<dbReference type="Proteomes" id="UP000285060">
    <property type="component" value="Unassembled WGS sequence"/>
</dbReference>
<evidence type="ECO:0000259" key="4">
    <source>
        <dbReference type="Pfam" id="PF08241"/>
    </source>
</evidence>
<dbReference type="EMBL" id="QUSY01000189">
    <property type="protein sequence ID" value="RHY31740.1"/>
    <property type="molecule type" value="Genomic_DNA"/>
</dbReference>
<accession>A0A418B137</accession>
<evidence type="ECO:0000313" key="5">
    <source>
        <dbReference type="EMBL" id="RHY31740.1"/>
    </source>
</evidence>
<evidence type="ECO:0000256" key="2">
    <source>
        <dbReference type="ARBA" id="ARBA00022603"/>
    </source>
</evidence>
<dbReference type="GO" id="GO:0008757">
    <property type="term" value="F:S-adenosylmethionine-dependent methyltransferase activity"/>
    <property type="evidence" value="ECO:0007669"/>
    <property type="project" value="InterPro"/>
</dbReference>
<dbReference type="SUPFAM" id="SSF53335">
    <property type="entry name" value="S-adenosyl-L-methionine-dependent methyltransferases"/>
    <property type="match status" value="1"/>
</dbReference>
<dbReference type="GO" id="GO:0032259">
    <property type="term" value="P:methylation"/>
    <property type="evidence" value="ECO:0007669"/>
    <property type="project" value="UniProtKB-KW"/>
</dbReference>
<keyword evidence="6" id="KW-1185">Reference proteome</keyword>
<dbReference type="VEuPathDB" id="FungiDB:H310_06776"/>
<dbReference type="InterPro" id="IPR029063">
    <property type="entry name" value="SAM-dependent_MTases_sf"/>
</dbReference>
<dbReference type="Gene3D" id="3.40.50.150">
    <property type="entry name" value="Vaccinia Virus protein VP39"/>
    <property type="match status" value="1"/>
</dbReference>
<evidence type="ECO:0000256" key="1">
    <source>
        <dbReference type="ARBA" id="ARBA00008361"/>
    </source>
</evidence>
<name>A0A418B137_9STRA</name>
<proteinExistence type="inferred from homology"/>
<keyword evidence="3" id="KW-0808">Transferase</keyword>
<comment type="caution">
    <text evidence="5">The sequence shown here is derived from an EMBL/GenBank/DDBJ whole genome shotgun (WGS) entry which is preliminary data.</text>
</comment>
<organism evidence="5 6">
    <name type="scientific">Aphanomyces invadans</name>
    <dbReference type="NCBI Taxonomy" id="157072"/>
    <lineage>
        <taxon>Eukaryota</taxon>
        <taxon>Sar</taxon>
        <taxon>Stramenopiles</taxon>
        <taxon>Oomycota</taxon>
        <taxon>Saprolegniomycetes</taxon>
        <taxon>Saprolegniales</taxon>
        <taxon>Verrucalvaceae</taxon>
        <taxon>Aphanomyces</taxon>
    </lineage>
</organism>
<dbReference type="CDD" id="cd02440">
    <property type="entry name" value="AdoMet_MTases"/>
    <property type="match status" value="1"/>
</dbReference>
<dbReference type="InterPro" id="IPR051419">
    <property type="entry name" value="Lys/N-term_MeTrsfase_sf"/>
</dbReference>
<evidence type="ECO:0000313" key="6">
    <source>
        <dbReference type="Proteomes" id="UP000285060"/>
    </source>
</evidence>
<reference evidence="5 6" key="1">
    <citation type="submission" date="2018-08" db="EMBL/GenBank/DDBJ databases">
        <title>Aphanomyces genome sequencing and annotation.</title>
        <authorList>
            <person name="Minardi D."/>
            <person name="Oidtmann B."/>
            <person name="Van Der Giezen M."/>
            <person name="Studholme D.J."/>
        </authorList>
    </citation>
    <scope>NUCLEOTIDE SEQUENCE [LARGE SCALE GENOMIC DNA]</scope>
    <source>
        <strain evidence="5 6">NJM0002</strain>
    </source>
</reference>
<dbReference type="AlphaFoldDB" id="A0A418B137"/>
<dbReference type="InterPro" id="IPR013216">
    <property type="entry name" value="Methyltransf_11"/>
</dbReference>
<comment type="similarity">
    <text evidence="1">Belongs to the methyltransferase superfamily.</text>
</comment>
<keyword evidence="2" id="KW-0489">Methyltransferase</keyword>
<protein>
    <recommendedName>
        <fullName evidence="4">Methyltransferase type 11 domain-containing protein</fullName>
    </recommendedName>
</protein>
<dbReference type="PANTHER" id="PTHR12176">
    <property type="entry name" value="SAM-DEPENDENT METHYLTRANSFERASE SUPERFAMILY PROTEIN"/>
    <property type="match status" value="1"/>
</dbReference>
<dbReference type="PANTHER" id="PTHR12176:SF79">
    <property type="entry name" value="METHYLTRANSFERASE TYPE 11 DOMAIN-CONTAINING PROTEIN"/>
    <property type="match status" value="1"/>
</dbReference>
<feature type="domain" description="Methyltransferase type 11" evidence="4">
    <location>
        <begin position="244"/>
        <end position="359"/>
    </location>
</feature>
<sequence>MFPDNACRLPRLQYEPMEDALSRHETQFNHYAVPSHLRETALRKVMENDVTAPWILQDNAVVVAAEEMASEADVWVLDHLWLFQTAKDAADQLKGNDSLREEMLTISRHFAKSSSTNKDIDSLVEWIVVHLVHCAYSIKFGHTASDVYHYVLANVGSMFDFALSLYMDEGRLVSLMWAVQPIAKGDKLVRPHATKISLIQLGKQTYWETRYEEEDEFDWYCGYEHLKDVLRRHVQPSQTVLLAGTGASTLPIDMIRDGFTNVVAIDYAANVVEKVRAKYSSSRAKFIQADMTNMEGFDDGSFNCILDKGCLDTMLLAPETQVESNVWKTVTPDNAAEFNEASAVMRECMRLLAPDGIFLLISYGSPTNRIGLLDWPTDVPGFVWEVLECLELSPTNSGSIAQPFFIYVLQKQVVGSTEGAVDGQD</sequence>
<dbReference type="Pfam" id="PF08241">
    <property type="entry name" value="Methyltransf_11"/>
    <property type="match status" value="1"/>
</dbReference>
<gene>
    <name evidence="5" type="ORF">DYB32_003214</name>
</gene>
<evidence type="ECO:0000256" key="3">
    <source>
        <dbReference type="ARBA" id="ARBA00022679"/>
    </source>
</evidence>